<evidence type="ECO:0000313" key="12">
    <source>
        <dbReference type="EMBL" id="WQQ24710.1"/>
    </source>
</evidence>
<reference evidence="13" key="1">
    <citation type="submission" date="2023-12" db="EMBL/GenBank/DDBJ databases">
        <title>Novel species in genus Nocardioides.</title>
        <authorList>
            <person name="Zhou H."/>
        </authorList>
    </citation>
    <scope>NUCLEOTIDE SEQUENCE [LARGE SCALE GENOMIC DNA]</scope>
    <source>
        <strain evidence="13">HM61</strain>
    </source>
</reference>
<comment type="cofactor">
    <cofactor evidence="9">
        <name>[2Fe-2S] cluster</name>
        <dbReference type="ChEBI" id="CHEBI:190135"/>
    </cofactor>
</comment>
<dbReference type="Gene3D" id="2.102.10.10">
    <property type="entry name" value="Rieske [2Fe-2S] iron-sulphur domain"/>
    <property type="match status" value="1"/>
</dbReference>
<feature type="domain" description="Rieske" evidence="11">
    <location>
        <begin position="73"/>
        <end position="164"/>
    </location>
</feature>
<dbReference type="InterPro" id="IPR017941">
    <property type="entry name" value="Rieske_2Fe-2S"/>
</dbReference>
<evidence type="ECO:0000256" key="6">
    <source>
        <dbReference type="ARBA" id="ARBA00023014"/>
    </source>
</evidence>
<dbReference type="InterPro" id="IPR005805">
    <property type="entry name" value="Rieske_Fe-S_prot_C"/>
</dbReference>
<keyword evidence="4" id="KW-0479">Metal-binding</keyword>
<accession>A0ABZ0ZK02</accession>
<sequence length="165" mass="16114">MTAEKSTISRRRALSGAATAGLGLPLLGACGDDGGASSAAAPTSSATAPPSSGATRTSEQPTESETTAAPPAGDGIPTSEVPVGGGIVLADEQVVITQPSDGEFKAFSAICTHQGCVVARVSSEIECDCHASRFSITDGSVTGGPALSPLGSVDVSVSGNQVRLG</sequence>
<dbReference type="PRINTS" id="PR00162">
    <property type="entry name" value="RIESKE"/>
</dbReference>
<organism evidence="12 13">
    <name type="scientific">Nocardioides bizhenqiangii</name>
    <dbReference type="NCBI Taxonomy" id="3095076"/>
    <lineage>
        <taxon>Bacteria</taxon>
        <taxon>Bacillati</taxon>
        <taxon>Actinomycetota</taxon>
        <taxon>Actinomycetes</taxon>
        <taxon>Propionibacteriales</taxon>
        <taxon>Nocardioidaceae</taxon>
        <taxon>Nocardioides</taxon>
    </lineage>
</organism>
<name>A0ABZ0ZK02_9ACTN</name>
<dbReference type="PANTHER" id="PTHR10134">
    <property type="entry name" value="CYTOCHROME B-C1 COMPLEX SUBUNIT RIESKE, MITOCHONDRIAL"/>
    <property type="match status" value="1"/>
</dbReference>
<dbReference type="PROSITE" id="PS51296">
    <property type="entry name" value="RIESKE"/>
    <property type="match status" value="1"/>
</dbReference>
<comment type="function">
    <text evidence="1">Iron-sulfur subunit of the cytochrome bc1 complex, an essential component of the respiratory electron transport chain required for ATP synthesis. The bc1 complex catalyzes the oxidation of menaquinol and the reduction of cytochrome c in the respiratory chain. The bc1 complex operates through a Q-cycle mechanism that couples electron transfer to generation of the proton gradient that drives ATP synthesis.</text>
</comment>
<protein>
    <recommendedName>
        <fullName evidence="2">Cytochrome bc1 complex Rieske iron-sulfur subunit</fullName>
    </recommendedName>
    <alternativeName>
        <fullName evidence="8">Cytochrome bc1 reductase complex subunit QcrA</fullName>
    </alternativeName>
</protein>
<keyword evidence="5" id="KW-0408">Iron</keyword>
<dbReference type="InterPro" id="IPR006311">
    <property type="entry name" value="TAT_signal"/>
</dbReference>
<dbReference type="Pfam" id="PF00355">
    <property type="entry name" value="Rieske"/>
    <property type="match status" value="1"/>
</dbReference>
<dbReference type="SUPFAM" id="SSF50022">
    <property type="entry name" value="ISP domain"/>
    <property type="match status" value="1"/>
</dbReference>
<dbReference type="CDD" id="cd03467">
    <property type="entry name" value="Rieske"/>
    <property type="match status" value="1"/>
</dbReference>
<feature type="compositionally biased region" description="Low complexity" evidence="10">
    <location>
        <begin position="33"/>
        <end position="58"/>
    </location>
</feature>
<evidence type="ECO:0000256" key="7">
    <source>
        <dbReference type="ARBA" id="ARBA00023157"/>
    </source>
</evidence>
<keyword evidence="13" id="KW-1185">Reference proteome</keyword>
<proteinExistence type="predicted"/>
<dbReference type="Proteomes" id="UP001327225">
    <property type="component" value="Chromosome"/>
</dbReference>
<dbReference type="PROSITE" id="PS51257">
    <property type="entry name" value="PROKAR_LIPOPROTEIN"/>
    <property type="match status" value="1"/>
</dbReference>
<gene>
    <name evidence="12" type="ORF">SHK19_12105</name>
</gene>
<dbReference type="InterPro" id="IPR014349">
    <property type="entry name" value="Rieske_Fe-S_prot"/>
</dbReference>
<dbReference type="EMBL" id="CP141059">
    <property type="protein sequence ID" value="WQQ24710.1"/>
    <property type="molecule type" value="Genomic_DNA"/>
</dbReference>
<evidence type="ECO:0000256" key="4">
    <source>
        <dbReference type="ARBA" id="ARBA00022723"/>
    </source>
</evidence>
<evidence type="ECO:0000259" key="11">
    <source>
        <dbReference type="PROSITE" id="PS51296"/>
    </source>
</evidence>
<evidence type="ECO:0000256" key="10">
    <source>
        <dbReference type="SAM" id="MobiDB-lite"/>
    </source>
</evidence>
<keyword evidence="6" id="KW-0411">Iron-sulfur</keyword>
<evidence type="ECO:0000256" key="2">
    <source>
        <dbReference type="ARBA" id="ARBA00015816"/>
    </source>
</evidence>
<feature type="region of interest" description="Disordered" evidence="10">
    <location>
        <begin position="33"/>
        <end position="84"/>
    </location>
</feature>
<evidence type="ECO:0000256" key="9">
    <source>
        <dbReference type="ARBA" id="ARBA00034078"/>
    </source>
</evidence>
<evidence type="ECO:0000256" key="3">
    <source>
        <dbReference type="ARBA" id="ARBA00022714"/>
    </source>
</evidence>
<keyword evidence="7" id="KW-1015">Disulfide bond</keyword>
<evidence type="ECO:0000256" key="5">
    <source>
        <dbReference type="ARBA" id="ARBA00023004"/>
    </source>
</evidence>
<evidence type="ECO:0000313" key="13">
    <source>
        <dbReference type="Proteomes" id="UP001327225"/>
    </source>
</evidence>
<keyword evidence="3" id="KW-0001">2Fe-2S</keyword>
<dbReference type="PROSITE" id="PS51318">
    <property type="entry name" value="TAT"/>
    <property type="match status" value="1"/>
</dbReference>
<evidence type="ECO:0000256" key="8">
    <source>
        <dbReference type="ARBA" id="ARBA00029586"/>
    </source>
</evidence>
<evidence type="ECO:0000256" key="1">
    <source>
        <dbReference type="ARBA" id="ARBA00002494"/>
    </source>
</evidence>
<dbReference type="InterPro" id="IPR036922">
    <property type="entry name" value="Rieske_2Fe-2S_sf"/>
</dbReference>
<dbReference type="RefSeq" id="WP_322455216.1">
    <property type="nucleotide sequence ID" value="NZ_CP141059.1"/>
</dbReference>